<name>A0A2J6PSH8_9HELO</name>
<accession>A0A2J6PSH8</accession>
<evidence type="ECO:0000313" key="3">
    <source>
        <dbReference type="Proteomes" id="UP000235672"/>
    </source>
</evidence>
<feature type="compositionally biased region" description="Low complexity" evidence="1">
    <location>
        <begin position="158"/>
        <end position="167"/>
    </location>
</feature>
<dbReference type="Proteomes" id="UP000235672">
    <property type="component" value="Unassembled WGS sequence"/>
</dbReference>
<protein>
    <recommendedName>
        <fullName evidence="4">Fungal N-terminal domain-containing protein</fullName>
    </recommendedName>
</protein>
<sequence>MDPLSIASASGSVALVCIRLSKQIYTWVNQTKDVDEEVESFAIEVVAYSRVLSAIDQNLRRPAIAEAVRTSEGDFWSHVKRSLDDCSETLALLEKILGKLGGASNNPFAKVAKNIKLVSQNMNNEAHHETLTSKINCILEETIVIRSQLEPGPVEVNSPPRDSAISIDPPPSDPDHQAEDEEVDMNFEAKVYDHITEVLETAKSLASVAIQSDTVSVTGSVVSRSDATYAAIEK</sequence>
<dbReference type="EMBL" id="KZ613502">
    <property type="protein sequence ID" value="PMD16983.1"/>
    <property type="molecule type" value="Genomic_DNA"/>
</dbReference>
<evidence type="ECO:0008006" key="4">
    <source>
        <dbReference type="Google" id="ProtNLM"/>
    </source>
</evidence>
<gene>
    <name evidence="2" type="ORF">NA56DRAFT_729526</name>
</gene>
<keyword evidence="3" id="KW-1185">Reference proteome</keyword>
<feature type="region of interest" description="Disordered" evidence="1">
    <location>
        <begin position="151"/>
        <end position="179"/>
    </location>
</feature>
<evidence type="ECO:0000256" key="1">
    <source>
        <dbReference type="SAM" id="MobiDB-lite"/>
    </source>
</evidence>
<evidence type="ECO:0000313" key="2">
    <source>
        <dbReference type="EMBL" id="PMD16983.1"/>
    </source>
</evidence>
<dbReference type="AlphaFoldDB" id="A0A2J6PSH8"/>
<dbReference type="OrthoDB" id="3564280at2759"/>
<organism evidence="2 3">
    <name type="scientific">Hyaloscypha hepaticicola</name>
    <dbReference type="NCBI Taxonomy" id="2082293"/>
    <lineage>
        <taxon>Eukaryota</taxon>
        <taxon>Fungi</taxon>
        <taxon>Dikarya</taxon>
        <taxon>Ascomycota</taxon>
        <taxon>Pezizomycotina</taxon>
        <taxon>Leotiomycetes</taxon>
        <taxon>Helotiales</taxon>
        <taxon>Hyaloscyphaceae</taxon>
        <taxon>Hyaloscypha</taxon>
    </lineage>
</organism>
<proteinExistence type="predicted"/>
<reference evidence="2 3" key="1">
    <citation type="submission" date="2016-05" db="EMBL/GenBank/DDBJ databases">
        <title>A degradative enzymes factory behind the ericoid mycorrhizal symbiosis.</title>
        <authorList>
            <consortium name="DOE Joint Genome Institute"/>
            <person name="Martino E."/>
            <person name="Morin E."/>
            <person name="Grelet G."/>
            <person name="Kuo A."/>
            <person name="Kohler A."/>
            <person name="Daghino S."/>
            <person name="Barry K."/>
            <person name="Choi C."/>
            <person name="Cichocki N."/>
            <person name="Clum A."/>
            <person name="Copeland A."/>
            <person name="Hainaut M."/>
            <person name="Haridas S."/>
            <person name="Labutti K."/>
            <person name="Lindquist E."/>
            <person name="Lipzen A."/>
            <person name="Khouja H.-R."/>
            <person name="Murat C."/>
            <person name="Ohm R."/>
            <person name="Olson A."/>
            <person name="Spatafora J."/>
            <person name="Veneault-Fourrey C."/>
            <person name="Henrissat B."/>
            <person name="Grigoriev I."/>
            <person name="Martin F."/>
            <person name="Perotto S."/>
        </authorList>
    </citation>
    <scope>NUCLEOTIDE SEQUENCE [LARGE SCALE GENOMIC DNA]</scope>
    <source>
        <strain evidence="2 3">UAMH 7357</strain>
    </source>
</reference>